<dbReference type="InterPro" id="IPR008795">
    <property type="entry name" value="Prominin"/>
</dbReference>
<evidence type="ECO:0000256" key="2">
    <source>
        <dbReference type="ARBA" id="ARBA00006058"/>
    </source>
</evidence>
<dbReference type="GO" id="GO:0016324">
    <property type="term" value="C:apical plasma membrane"/>
    <property type="evidence" value="ECO:0007669"/>
    <property type="project" value="TreeGrafter"/>
</dbReference>
<evidence type="ECO:0000313" key="10">
    <source>
        <dbReference type="EMBL" id="KAJ1091999.1"/>
    </source>
</evidence>
<keyword evidence="9" id="KW-0732">Signal</keyword>
<feature type="signal peptide" evidence="9">
    <location>
        <begin position="1"/>
        <end position="35"/>
    </location>
</feature>
<keyword evidence="6" id="KW-0325">Glycoprotein</keyword>
<dbReference type="EMBL" id="JANPWB010000015">
    <property type="protein sequence ID" value="KAJ1091999.1"/>
    <property type="molecule type" value="Genomic_DNA"/>
</dbReference>
<gene>
    <name evidence="10" type="ORF">NDU88_005113</name>
</gene>
<proteinExistence type="inferred from homology"/>
<evidence type="ECO:0000256" key="9">
    <source>
        <dbReference type="SAM" id="SignalP"/>
    </source>
</evidence>
<feature type="chain" id="PRO_5044012192" description="Prominin-2" evidence="9">
    <location>
        <begin position="36"/>
        <end position="833"/>
    </location>
</feature>
<dbReference type="PANTHER" id="PTHR22730:SF6">
    <property type="entry name" value="PROMININ-2"/>
    <property type="match status" value="1"/>
</dbReference>
<keyword evidence="7" id="KW-0175">Coiled coil</keyword>
<organism evidence="10 11">
    <name type="scientific">Pleurodeles waltl</name>
    <name type="common">Iberian ribbed newt</name>
    <dbReference type="NCBI Taxonomy" id="8319"/>
    <lineage>
        <taxon>Eukaryota</taxon>
        <taxon>Metazoa</taxon>
        <taxon>Chordata</taxon>
        <taxon>Craniata</taxon>
        <taxon>Vertebrata</taxon>
        <taxon>Euteleostomi</taxon>
        <taxon>Amphibia</taxon>
        <taxon>Batrachia</taxon>
        <taxon>Caudata</taxon>
        <taxon>Salamandroidea</taxon>
        <taxon>Salamandridae</taxon>
        <taxon>Pleurodelinae</taxon>
        <taxon>Pleurodeles</taxon>
    </lineage>
</organism>
<evidence type="ECO:0000313" key="11">
    <source>
        <dbReference type="Proteomes" id="UP001066276"/>
    </source>
</evidence>
<reference evidence="10" key="1">
    <citation type="journal article" date="2022" name="bioRxiv">
        <title>Sequencing and chromosome-scale assembly of the giantPleurodeles waltlgenome.</title>
        <authorList>
            <person name="Brown T."/>
            <person name="Elewa A."/>
            <person name="Iarovenko S."/>
            <person name="Subramanian E."/>
            <person name="Araus A.J."/>
            <person name="Petzold A."/>
            <person name="Susuki M."/>
            <person name="Suzuki K.-i.T."/>
            <person name="Hayashi T."/>
            <person name="Toyoda A."/>
            <person name="Oliveira C."/>
            <person name="Osipova E."/>
            <person name="Leigh N.D."/>
            <person name="Simon A."/>
            <person name="Yun M.H."/>
        </authorList>
    </citation>
    <scope>NUCLEOTIDE SEQUENCE</scope>
    <source>
        <strain evidence="10">20211129_DDA</strain>
        <tissue evidence="10">Liver</tissue>
    </source>
</reference>
<accession>A0AAV7LNM7</accession>
<evidence type="ECO:0008006" key="12">
    <source>
        <dbReference type="Google" id="ProtNLM"/>
    </source>
</evidence>
<protein>
    <recommendedName>
        <fullName evidence="12">Prominin-2</fullName>
    </recommendedName>
</protein>
<comment type="similarity">
    <text evidence="2">Belongs to the prominin family.</text>
</comment>
<evidence type="ECO:0000256" key="3">
    <source>
        <dbReference type="ARBA" id="ARBA00022692"/>
    </source>
</evidence>
<evidence type="ECO:0000256" key="8">
    <source>
        <dbReference type="SAM" id="Phobius"/>
    </source>
</evidence>
<keyword evidence="4 8" id="KW-1133">Transmembrane helix</keyword>
<sequence length="833" mass="92532">MGALGFERWRGRSWGIPLRCLALAATLALLSPVQGQQCLLSQNPEVLQFTDLGANFTVSVVAQTEPGTWGPLYSMVRLFLDAVQPNPFPSGLLRDFLNNSSSISTSQVAKYEAGFVVCAVIAGLYLILMVLTGLIFFIGRWRGRWRGRIERFNKNLVYRRNILILALLLTTLLMLAGVICAFATNQRTTEEMEPSVRVIPNSLQRFRLFLTNIPQAVDLIVAEFSIPKQKVTGDLKTAGQTIGNSLSSQVNITVLPLLMSARKTAEDLQNSVQYLQDLQNTTQNVQQRQAELETALSNHRQKLNLLLINPNCVSCAETLRQVAGLLLVANFSKVPSLDVVSKLEDASKIGMTAVFQKAIQSFNDIPAIVEEKSAEGIQSTLKALDRAETDVRAIAEKFQLDRLISPLSTALSKGEVQCTKYGAEVKRYDYYRWIVGIVLCSVVLLIIACNLVGLSLGLWGLYLRGDPTEETFQGETGASVLISSAGLSFFFSWLLILLVFATFLVGGNVQTLICKSWSNGNIYRFMDEPGNLPPSMNLSKILGLNQNINISSIYQKCKEGAVFWDILPLSNSFNIEDSLNISKYTADFLKNIDNITIDLSDFDMVKTIALFWFSGFSSSGMDQVNYSQFKVEIQAPLVNTSLVNFAAQLESLAANQTDTNIQSQMTAEAAALRQLQAVVVEQAADVAKMNESVQFLSVFSPTVQSLTNKTIEDILRLETFLAVDLQQLLQNETECFARKELEYFVQYVEWVNRTIIQQVATCQPISTSLDNARVAVCENVVNPWNSFWFSLGWCTLFLIPSIIFAVKTSKYFRPIRRRLSSPSSSIAETPLST</sequence>
<feature type="transmembrane region" description="Helical" evidence="8">
    <location>
        <begin position="480"/>
        <end position="505"/>
    </location>
</feature>
<feature type="transmembrane region" description="Helical" evidence="8">
    <location>
        <begin position="430"/>
        <end position="459"/>
    </location>
</feature>
<keyword evidence="11" id="KW-1185">Reference proteome</keyword>
<comment type="subcellular location">
    <subcellularLocation>
        <location evidence="1">Cell projection</location>
        <location evidence="1">Microvillus membrane</location>
        <topology evidence="1">Multi-pass membrane protein</topology>
    </subcellularLocation>
</comment>
<dbReference type="GO" id="GO:0071914">
    <property type="term" value="C:prominosome"/>
    <property type="evidence" value="ECO:0007669"/>
    <property type="project" value="TreeGrafter"/>
</dbReference>
<dbReference type="GO" id="GO:0031528">
    <property type="term" value="C:microvillus membrane"/>
    <property type="evidence" value="ECO:0007669"/>
    <property type="project" value="UniProtKB-SubCell"/>
</dbReference>
<name>A0AAV7LNM7_PLEWA</name>
<dbReference type="Proteomes" id="UP001066276">
    <property type="component" value="Chromosome 11"/>
</dbReference>
<dbReference type="AlphaFoldDB" id="A0AAV7LNM7"/>
<evidence type="ECO:0000256" key="4">
    <source>
        <dbReference type="ARBA" id="ARBA00022989"/>
    </source>
</evidence>
<evidence type="ECO:0000256" key="5">
    <source>
        <dbReference type="ARBA" id="ARBA00023136"/>
    </source>
</evidence>
<dbReference type="PANTHER" id="PTHR22730">
    <property type="entry name" value="PROMININ PROM PROTEIN"/>
    <property type="match status" value="1"/>
</dbReference>
<dbReference type="GO" id="GO:0005929">
    <property type="term" value="C:cilium"/>
    <property type="evidence" value="ECO:0007669"/>
    <property type="project" value="TreeGrafter"/>
</dbReference>
<keyword evidence="5 8" id="KW-0472">Membrane</keyword>
<dbReference type="GO" id="GO:0009986">
    <property type="term" value="C:cell surface"/>
    <property type="evidence" value="ECO:0007669"/>
    <property type="project" value="TreeGrafter"/>
</dbReference>
<feature type="coiled-coil region" evidence="7">
    <location>
        <begin position="275"/>
        <end position="302"/>
    </location>
</feature>
<comment type="caution">
    <text evidence="10">The sequence shown here is derived from an EMBL/GenBank/DDBJ whole genome shotgun (WGS) entry which is preliminary data.</text>
</comment>
<evidence type="ECO:0000256" key="1">
    <source>
        <dbReference type="ARBA" id="ARBA00004475"/>
    </source>
</evidence>
<keyword evidence="3 8" id="KW-0812">Transmembrane</keyword>
<dbReference type="Pfam" id="PF05478">
    <property type="entry name" value="Prominin"/>
    <property type="match status" value="1"/>
</dbReference>
<feature type="transmembrane region" description="Helical" evidence="8">
    <location>
        <begin position="162"/>
        <end position="184"/>
    </location>
</feature>
<feature type="transmembrane region" description="Helical" evidence="8">
    <location>
        <begin position="113"/>
        <end position="141"/>
    </location>
</feature>
<feature type="transmembrane region" description="Helical" evidence="8">
    <location>
        <begin position="787"/>
        <end position="806"/>
    </location>
</feature>
<evidence type="ECO:0000256" key="7">
    <source>
        <dbReference type="SAM" id="Coils"/>
    </source>
</evidence>
<dbReference type="GO" id="GO:0015485">
    <property type="term" value="F:cholesterol binding"/>
    <property type="evidence" value="ECO:0007669"/>
    <property type="project" value="TreeGrafter"/>
</dbReference>
<evidence type="ECO:0000256" key="6">
    <source>
        <dbReference type="ARBA" id="ARBA00023180"/>
    </source>
</evidence>